<name>A0A3B0ZDQ8_9ZZZZ</name>
<accession>A0A3B0ZDQ8</accession>
<dbReference type="EMBL" id="UOFQ01000149">
    <property type="protein sequence ID" value="VAW89701.1"/>
    <property type="molecule type" value="Genomic_DNA"/>
</dbReference>
<sequence>MLATILLVILSLANGMFKPCVIIPVYNHPEKIKSVIERISRDGFPSIIVDDGCLEPCKGIVAELAANEPNVFLLRFDVNRGKGAAVCDGLRAALDQGYTHALQVDADGQHDLGDIRKFMDIAEQYPASVVTGVRIVKNAPLGRRLGRKLTDVWVWINTLSFSIKDSMCGYRLYPLSSTVALIDKVAICQRMDFDTDILVRLCWENLDIRQIKTRVIYDDNISSHFDILNDNVRISRMHAKLFFGMLMRLPLLLMRWRRPAN</sequence>
<proteinExistence type="predicted"/>
<dbReference type="SUPFAM" id="SSF53448">
    <property type="entry name" value="Nucleotide-diphospho-sugar transferases"/>
    <property type="match status" value="1"/>
</dbReference>
<evidence type="ECO:0000259" key="1">
    <source>
        <dbReference type="Pfam" id="PF00535"/>
    </source>
</evidence>
<dbReference type="GO" id="GO:0006487">
    <property type="term" value="P:protein N-linked glycosylation"/>
    <property type="evidence" value="ECO:0007669"/>
    <property type="project" value="TreeGrafter"/>
</dbReference>
<reference evidence="2" key="1">
    <citation type="submission" date="2018-06" db="EMBL/GenBank/DDBJ databases">
        <authorList>
            <person name="Zhirakovskaya E."/>
        </authorList>
    </citation>
    <scope>NUCLEOTIDE SEQUENCE</scope>
</reference>
<protein>
    <submittedName>
        <fullName evidence="2">FIG143263: Glycosyl transferase</fullName>
    </submittedName>
</protein>
<dbReference type="InterPro" id="IPR001173">
    <property type="entry name" value="Glyco_trans_2-like"/>
</dbReference>
<dbReference type="CDD" id="cd04179">
    <property type="entry name" value="DPM_DPG-synthase_like"/>
    <property type="match status" value="1"/>
</dbReference>
<keyword evidence="2" id="KW-0808">Transferase</keyword>
<dbReference type="Pfam" id="PF00535">
    <property type="entry name" value="Glycos_transf_2"/>
    <property type="match status" value="1"/>
</dbReference>
<dbReference type="Gene3D" id="3.90.550.10">
    <property type="entry name" value="Spore Coat Polysaccharide Biosynthesis Protein SpsA, Chain A"/>
    <property type="match status" value="1"/>
</dbReference>
<feature type="domain" description="Glycosyltransferase 2-like" evidence="1">
    <location>
        <begin position="20"/>
        <end position="183"/>
    </location>
</feature>
<gene>
    <name evidence="2" type="ORF">MNBD_GAMMA17-870</name>
</gene>
<dbReference type="InterPro" id="IPR029044">
    <property type="entry name" value="Nucleotide-diphossugar_trans"/>
</dbReference>
<organism evidence="2">
    <name type="scientific">hydrothermal vent metagenome</name>
    <dbReference type="NCBI Taxonomy" id="652676"/>
    <lineage>
        <taxon>unclassified sequences</taxon>
        <taxon>metagenomes</taxon>
        <taxon>ecological metagenomes</taxon>
    </lineage>
</organism>
<dbReference type="AlphaFoldDB" id="A0A3B0ZDQ8"/>
<dbReference type="PANTHER" id="PTHR10859">
    <property type="entry name" value="GLYCOSYL TRANSFERASE"/>
    <property type="match status" value="1"/>
</dbReference>
<dbReference type="PANTHER" id="PTHR10859:SF91">
    <property type="entry name" value="DOLICHYL-PHOSPHATE BETA-GLUCOSYLTRANSFERASE"/>
    <property type="match status" value="1"/>
</dbReference>
<evidence type="ECO:0000313" key="2">
    <source>
        <dbReference type="EMBL" id="VAW89701.1"/>
    </source>
</evidence>
<dbReference type="GO" id="GO:0016740">
    <property type="term" value="F:transferase activity"/>
    <property type="evidence" value="ECO:0007669"/>
    <property type="project" value="UniProtKB-KW"/>
</dbReference>